<dbReference type="Pfam" id="PF14871">
    <property type="entry name" value="GHL6"/>
    <property type="match status" value="1"/>
</dbReference>
<gene>
    <name evidence="1" type="ORF">G6N74_28665</name>
</gene>
<reference evidence="1 2" key="1">
    <citation type="submission" date="2020-02" db="EMBL/GenBank/DDBJ databases">
        <title>Genome sequence of the type strain CGMCC 1.15528 of Mesorhizobium zhangyense.</title>
        <authorList>
            <person name="Gao J."/>
            <person name="Sun J."/>
        </authorList>
    </citation>
    <scope>NUCLEOTIDE SEQUENCE [LARGE SCALE GENOMIC DNA]</scope>
    <source>
        <strain evidence="1 2">CGMCC 1.15528</strain>
    </source>
</reference>
<keyword evidence="2" id="KW-1185">Reference proteome</keyword>
<protein>
    <submittedName>
        <fullName evidence="1">Uncharacterized protein</fullName>
    </submittedName>
</protein>
<dbReference type="SUPFAM" id="SSF52317">
    <property type="entry name" value="Class I glutamine amidotransferase-like"/>
    <property type="match status" value="1"/>
</dbReference>
<accession>A0A7C9RF00</accession>
<comment type="caution">
    <text evidence="1">The sequence shown here is derived from an EMBL/GenBank/DDBJ whole genome shotgun (WGS) entry which is preliminary data.</text>
</comment>
<dbReference type="EMBL" id="JAAKZG010000024">
    <property type="protein sequence ID" value="NGN45033.1"/>
    <property type="molecule type" value="Genomic_DNA"/>
</dbReference>
<evidence type="ECO:0000313" key="2">
    <source>
        <dbReference type="Proteomes" id="UP000481252"/>
    </source>
</evidence>
<organism evidence="1 2">
    <name type="scientific">Mesorhizobium zhangyense</name>
    <dbReference type="NCBI Taxonomy" id="1776730"/>
    <lineage>
        <taxon>Bacteria</taxon>
        <taxon>Pseudomonadati</taxon>
        <taxon>Pseudomonadota</taxon>
        <taxon>Alphaproteobacteria</taxon>
        <taxon>Hyphomicrobiales</taxon>
        <taxon>Phyllobacteriaceae</taxon>
        <taxon>Mesorhizobium</taxon>
    </lineage>
</organism>
<dbReference type="Gene3D" id="3.40.50.880">
    <property type="match status" value="1"/>
</dbReference>
<dbReference type="Proteomes" id="UP000481252">
    <property type="component" value="Unassembled WGS sequence"/>
</dbReference>
<dbReference type="SUPFAM" id="SSF51445">
    <property type="entry name" value="(Trans)glycosidases"/>
    <property type="match status" value="1"/>
</dbReference>
<proteinExistence type="predicted"/>
<dbReference type="InterPro" id="IPR029062">
    <property type="entry name" value="Class_I_gatase-like"/>
</dbReference>
<dbReference type="InterPro" id="IPR028212">
    <property type="entry name" value="GHL6"/>
</dbReference>
<dbReference type="CDD" id="cd03143">
    <property type="entry name" value="A4_beta-galactosidase_middle_domain"/>
    <property type="match status" value="1"/>
</dbReference>
<dbReference type="InterPro" id="IPR017853">
    <property type="entry name" value="GH"/>
</dbReference>
<evidence type="ECO:0000313" key="1">
    <source>
        <dbReference type="EMBL" id="NGN45033.1"/>
    </source>
</evidence>
<name>A0A7C9RF00_9HYPH</name>
<sequence length="688" mass="75154">MPLEWTRQPIRFFQHLLREADASGLDVGQLIAEIKSVGAGACIAMGGGFSAWYPTKLSSQTINPHLTFDFLGAFLDATKEEGIRTLVRMDISKGREGMERKYPDWFVRREDGSVSTVWAMPQICATGPFWQQETFAILDEILTGYPTLDGFFFNYLHVPRCHCARCASAVLEAIGEAVPTEGVRSAAYETWRQDFLADYMGHVRDFIRERNPEAALVPYHHVHDGWNIRRMAEVSDIIGSQVSNPVIPNPVDPQPAWNHWAAEEALTARALKPGSAPILIQTTSEVFASRQTAMPDARLIQNLVQAAAHGANTAPAVNGLLQQDDPRFVPALEQFGGYQAKQATWYEGLHSTARMAIVKSEASRLWGPDAGRPAGAPDGCGHVAEFRGLFEIAADLRYPCDIVVAGDLSVADLQRYDAILLPAVHCLSDSDVRAIDTYVRSGGRLIASADLARCDENGRERGSPPLSCLPRLPGEIRNVNGAYFALSGQALRSAFGGIPHIAAAGDFWIPFPERGNANDDLRLIGPFSNNAPEFTLVEGPGAEPGLIEEQYGQGRVVWLPWRIGSLYHRFSMPEYRQLVGVLLETVIGSPPLRTTASSAVDLILYGRPDGMVLHALNGAATRTKGLMETTPLAGFEIVVETDADSATDLQTGKTLQVSKTERHLTVQLDRLDSFAAIALSRGESGRKT</sequence>
<dbReference type="AlphaFoldDB" id="A0A7C9RF00"/>
<dbReference type="RefSeq" id="WP_165121407.1">
    <property type="nucleotide sequence ID" value="NZ_JAAKZG010000024.1"/>
</dbReference>
<dbReference type="Gene3D" id="3.20.20.80">
    <property type="entry name" value="Glycosidases"/>
    <property type="match status" value="1"/>
</dbReference>